<name>A0ABY6XXR8_9BURK</name>
<sequence length="85" mass="9203">MNCNCISEIENRLAKRYTEELGADATADCQASGFAMGVDTVRVIHKTEFKIVAQAKGFMRGKLVPVLASYCPFCGKPASEEGAKQ</sequence>
<evidence type="ECO:0000313" key="1">
    <source>
        <dbReference type="EMBL" id="VWD01506.1"/>
    </source>
</evidence>
<keyword evidence="2" id="KW-1185">Reference proteome</keyword>
<organism evidence="1 2">
    <name type="scientific">Burkholderia aenigmatica</name>
    <dbReference type="NCBI Taxonomy" id="2015348"/>
    <lineage>
        <taxon>Bacteria</taxon>
        <taxon>Pseudomonadati</taxon>
        <taxon>Pseudomonadota</taxon>
        <taxon>Betaproteobacteria</taxon>
        <taxon>Burkholderiales</taxon>
        <taxon>Burkholderiaceae</taxon>
        <taxon>Burkholderia</taxon>
        <taxon>Burkholderia cepacia complex</taxon>
    </lineage>
</organism>
<proteinExistence type="predicted"/>
<dbReference type="RefSeq" id="WP_174959611.1">
    <property type="nucleotide sequence ID" value="NZ_CABVQG010000021.1"/>
</dbReference>
<gene>
    <name evidence="1" type="ORF">BLA17378_05270</name>
</gene>
<accession>A0ABY6XXR8</accession>
<dbReference type="EMBL" id="CABVQG010000021">
    <property type="protein sequence ID" value="VWD01506.1"/>
    <property type="molecule type" value="Genomic_DNA"/>
</dbReference>
<reference evidence="1 2" key="1">
    <citation type="submission" date="2019-09" db="EMBL/GenBank/DDBJ databases">
        <authorList>
            <person name="Depoorter E."/>
        </authorList>
    </citation>
    <scope>NUCLEOTIDE SEQUENCE [LARGE SCALE GENOMIC DNA]</scope>
    <source>
        <strain evidence="1 2">R-17378</strain>
    </source>
</reference>
<comment type="caution">
    <text evidence="1">The sequence shown here is derived from an EMBL/GenBank/DDBJ whole genome shotgun (WGS) entry which is preliminary data.</text>
</comment>
<evidence type="ECO:0000313" key="2">
    <source>
        <dbReference type="Proteomes" id="UP000494120"/>
    </source>
</evidence>
<dbReference type="Proteomes" id="UP000494120">
    <property type="component" value="Unassembled WGS sequence"/>
</dbReference>
<protein>
    <submittedName>
        <fullName evidence="1">Uncharacterized protein</fullName>
    </submittedName>
</protein>